<name>A0AC60QN39_IXOPE</name>
<sequence>MIHGRTGAGLTHLRCYAACRIAARQVEVVRREPNPAAVAPVATSVHAPGPASAVASTPALFAATPTVVSNPAPIQTHQAFGAPLVVSVPTVASVVAPVSVPTSTPASAAAPQVSESVAAASLPSSFSSALPPTAAPTSTLPMTLLATTSTPALVSSLTSAPAPTLVQQVQAQNQVLVSSLASGLCQSPSVVSTMTSSLASSVASAMASGTTLPTGATIVMVPNTATGITTGMLVVRPQQGKVMPMAGGAISAALLARGQALAAGGTRGPVLVCARPNGFQRDIALEVTLPESKPATEPPPPPSDRVVHNHVGENGSLAGRDANDPAAVKHPVEEPVAAADPQKPPEVVYKSSPLLNGLLDKGKVPLSKDPSLQNGGVDEEMLQCVDAPTVPAVPVSSAPPASGVSVVVTNGTCAVAAKVVTSSDLSPISDIVGSVESASKAISRSNVEAVAGIAGTDGANLSGATKRPAAAAEEGEGGCVKRLRLDDGQQVTFHAVGEQRQVAAGAGSVLQTAAVRQVVTVAQQTTTTPTVQVVQAATSGAQSLPQPNLVKLLSTTDSPTGARVTVSTPSASPAPTIVTVVPSAATTGSSDATEAKVAPTTTAASRPSVEAEKKAAALHHHHHHHHHHHKPAKLVYNCEWKGCERTFSTPSAVFYHACKVHIPEGEGDLNCQWEACDDMKRRRLSLFTHLQDRHCNEQVLQIQAVRRQQISQFGKASLPPPAQPPPHPGYAPDAAFLAIRRHALAYYSHRDASDEKESALAKSIRLTSALIIRNLATHSSLARRYLRRYEQQLSTVAMSPLESSRTIAQCLREMSRVPSPD</sequence>
<comment type="caution">
    <text evidence="1">The sequence shown here is derived from an EMBL/GenBank/DDBJ whole genome shotgun (WGS) entry which is preliminary data.</text>
</comment>
<accession>A0AC60QN39</accession>
<dbReference type="Proteomes" id="UP000805193">
    <property type="component" value="Unassembled WGS sequence"/>
</dbReference>
<protein>
    <submittedName>
        <fullName evidence="1">Uncharacterized protein</fullName>
    </submittedName>
</protein>
<evidence type="ECO:0000313" key="2">
    <source>
        <dbReference type="Proteomes" id="UP000805193"/>
    </source>
</evidence>
<gene>
    <name evidence="1" type="ORF">HPB47_018401</name>
</gene>
<dbReference type="EMBL" id="JABSTQ010007520">
    <property type="protein sequence ID" value="KAG0435584.1"/>
    <property type="molecule type" value="Genomic_DNA"/>
</dbReference>
<reference evidence="1 2" key="1">
    <citation type="journal article" date="2020" name="Cell">
        <title>Large-Scale Comparative Analyses of Tick Genomes Elucidate Their Genetic Diversity and Vector Capacities.</title>
        <authorList>
            <consortium name="Tick Genome and Microbiome Consortium (TIGMIC)"/>
            <person name="Jia N."/>
            <person name="Wang J."/>
            <person name="Shi W."/>
            <person name="Du L."/>
            <person name="Sun Y."/>
            <person name="Zhan W."/>
            <person name="Jiang J.F."/>
            <person name="Wang Q."/>
            <person name="Zhang B."/>
            <person name="Ji P."/>
            <person name="Bell-Sakyi L."/>
            <person name="Cui X.M."/>
            <person name="Yuan T.T."/>
            <person name="Jiang B.G."/>
            <person name="Yang W.F."/>
            <person name="Lam T.T."/>
            <person name="Chang Q.C."/>
            <person name="Ding S.J."/>
            <person name="Wang X.J."/>
            <person name="Zhu J.G."/>
            <person name="Ruan X.D."/>
            <person name="Zhao L."/>
            <person name="Wei J.T."/>
            <person name="Ye R.Z."/>
            <person name="Que T.C."/>
            <person name="Du C.H."/>
            <person name="Zhou Y.H."/>
            <person name="Cheng J.X."/>
            <person name="Dai P.F."/>
            <person name="Guo W.B."/>
            <person name="Han X.H."/>
            <person name="Huang E.J."/>
            <person name="Li L.F."/>
            <person name="Wei W."/>
            <person name="Gao Y.C."/>
            <person name="Liu J.Z."/>
            <person name="Shao H.Z."/>
            <person name="Wang X."/>
            <person name="Wang C.C."/>
            <person name="Yang T.C."/>
            <person name="Huo Q.B."/>
            <person name="Li W."/>
            <person name="Chen H.Y."/>
            <person name="Chen S.E."/>
            <person name="Zhou L.G."/>
            <person name="Ni X.B."/>
            <person name="Tian J.H."/>
            <person name="Sheng Y."/>
            <person name="Liu T."/>
            <person name="Pan Y.S."/>
            <person name="Xia L.Y."/>
            <person name="Li J."/>
            <person name="Zhao F."/>
            <person name="Cao W.C."/>
        </authorList>
    </citation>
    <scope>NUCLEOTIDE SEQUENCE [LARGE SCALE GENOMIC DNA]</scope>
    <source>
        <strain evidence="1">Iper-2018</strain>
    </source>
</reference>
<organism evidence="1 2">
    <name type="scientific">Ixodes persulcatus</name>
    <name type="common">Taiga tick</name>
    <dbReference type="NCBI Taxonomy" id="34615"/>
    <lineage>
        <taxon>Eukaryota</taxon>
        <taxon>Metazoa</taxon>
        <taxon>Ecdysozoa</taxon>
        <taxon>Arthropoda</taxon>
        <taxon>Chelicerata</taxon>
        <taxon>Arachnida</taxon>
        <taxon>Acari</taxon>
        <taxon>Parasitiformes</taxon>
        <taxon>Ixodida</taxon>
        <taxon>Ixodoidea</taxon>
        <taxon>Ixodidae</taxon>
        <taxon>Ixodinae</taxon>
        <taxon>Ixodes</taxon>
    </lineage>
</organism>
<proteinExistence type="predicted"/>
<evidence type="ECO:0000313" key="1">
    <source>
        <dbReference type="EMBL" id="KAG0435584.1"/>
    </source>
</evidence>
<keyword evidence="2" id="KW-1185">Reference proteome</keyword>